<accession>L1I9V2</accession>
<dbReference type="GeneID" id="17289396"/>
<feature type="region of interest" description="Disordered" evidence="1">
    <location>
        <begin position="1"/>
        <end position="32"/>
    </location>
</feature>
<dbReference type="EnsemblProtists" id="EKX32679">
    <property type="protein sequence ID" value="EKX32679"/>
    <property type="gene ID" value="GUITHDRAFT_121157"/>
</dbReference>
<evidence type="ECO:0000313" key="4">
    <source>
        <dbReference type="Proteomes" id="UP000011087"/>
    </source>
</evidence>
<dbReference type="HOGENOM" id="CLU_2431658_0_0_1"/>
<dbReference type="RefSeq" id="XP_005819659.1">
    <property type="nucleotide sequence ID" value="XM_005819602.1"/>
</dbReference>
<reference evidence="2 4" key="1">
    <citation type="journal article" date="2012" name="Nature">
        <title>Algal genomes reveal evolutionary mosaicism and the fate of nucleomorphs.</title>
        <authorList>
            <consortium name="DOE Joint Genome Institute"/>
            <person name="Curtis B.A."/>
            <person name="Tanifuji G."/>
            <person name="Burki F."/>
            <person name="Gruber A."/>
            <person name="Irimia M."/>
            <person name="Maruyama S."/>
            <person name="Arias M.C."/>
            <person name="Ball S.G."/>
            <person name="Gile G.H."/>
            <person name="Hirakawa Y."/>
            <person name="Hopkins J.F."/>
            <person name="Kuo A."/>
            <person name="Rensing S.A."/>
            <person name="Schmutz J."/>
            <person name="Symeonidi A."/>
            <person name="Elias M."/>
            <person name="Eveleigh R.J."/>
            <person name="Herman E.K."/>
            <person name="Klute M.J."/>
            <person name="Nakayama T."/>
            <person name="Obornik M."/>
            <person name="Reyes-Prieto A."/>
            <person name="Armbrust E.V."/>
            <person name="Aves S.J."/>
            <person name="Beiko R.G."/>
            <person name="Coutinho P."/>
            <person name="Dacks J.B."/>
            <person name="Durnford D.G."/>
            <person name="Fast N.M."/>
            <person name="Green B.R."/>
            <person name="Grisdale C.J."/>
            <person name="Hempel F."/>
            <person name="Henrissat B."/>
            <person name="Hoppner M.P."/>
            <person name="Ishida K."/>
            <person name="Kim E."/>
            <person name="Koreny L."/>
            <person name="Kroth P.G."/>
            <person name="Liu Y."/>
            <person name="Malik S.B."/>
            <person name="Maier U.G."/>
            <person name="McRose D."/>
            <person name="Mock T."/>
            <person name="Neilson J.A."/>
            <person name="Onodera N.T."/>
            <person name="Poole A.M."/>
            <person name="Pritham E.J."/>
            <person name="Richards T.A."/>
            <person name="Rocap G."/>
            <person name="Roy S.W."/>
            <person name="Sarai C."/>
            <person name="Schaack S."/>
            <person name="Shirato S."/>
            <person name="Slamovits C.H."/>
            <person name="Spencer D.F."/>
            <person name="Suzuki S."/>
            <person name="Worden A.Z."/>
            <person name="Zauner S."/>
            <person name="Barry K."/>
            <person name="Bell C."/>
            <person name="Bharti A.K."/>
            <person name="Crow J.A."/>
            <person name="Grimwood J."/>
            <person name="Kramer R."/>
            <person name="Lindquist E."/>
            <person name="Lucas S."/>
            <person name="Salamov A."/>
            <person name="McFadden G.I."/>
            <person name="Lane C.E."/>
            <person name="Keeling P.J."/>
            <person name="Gray M.W."/>
            <person name="Grigoriev I.V."/>
            <person name="Archibald J.M."/>
        </authorList>
    </citation>
    <scope>NUCLEOTIDE SEQUENCE</scope>
    <source>
        <strain evidence="2 4">CCMP2712</strain>
    </source>
</reference>
<reference evidence="4" key="2">
    <citation type="submission" date="2012-11" db="EMBL/GenBank/DDBJ databases">
        <authorList>
            <person name="Kuo A."/>
            <person name="Curtis B.A."/>
            <person name="Tanifuji G."/>
            <person name="Burki F."/>
            <person name="Gruber A."/>
            <person name="Irimia M."/>
            <person name="Maruyama S."/>
            <person name="Arias M.C."/>
            <person name="Ball S.G."/>
            <person name="Gile G.H."/>
            <person name="Hirakawa Y."/>
            <person name="Hopkins J.F."/>
            <person name="Rensing S.A."/>
            <person name="Schmutz J."/>
            <person name="Symeonidi A."/>
            <person name="Elias M."/>
            <person name="Eveleigh R.J."/>
            <person name="Herman E.K."/>
            <person name="Klute M.J."/>
            <person name="Nakayama T."/>
            <person name="Obornik M."/>
            <person name="Reyes-Prieto A."/>
            <person name="Armbrust E.V."/>
            <person name="Aves S.J."/>
            <person name="Beiko R.G."/>
            <person name="Coutinho P."/>
            <person name="Dacks J.B."/>
            <person name="Durnford D.G."/>
            <person name="Fast N.M."/>
            <person name="Green B.R."/>
            <person name="Grisdale C."/>
            <person name="Hempe F."/>
            <person name="Henrissat B."/>
            <person name="Hoppner M.P."/>
            <person name="Ishida K.-I."/>
            <person name="Kim E."/>
            <person name="Koreny L."/>
            <person name="Kroth P.G."/>
            <person name="Liu Y."/>
            <person name="Malik S.-B."/>
            <person name="Maier U.G."/>
            <person name="McRose D."/>
            <person name="Mock T."/>
            <person name="Neilson J.A."/>
            <person name="Onodera N.T."/>
            <person name="Poole A.M."/>
            <person name="Pritham E.J."/>
            <person name="Richards T.A."/>
            <person name="Rocap G."/>
            <person name="Roy S.W."/>
            <person name="Sarai C."/>
            <person name="Schaack S."/>
            <person name="Shirato S."/>
            <person name="Slamovits C.H."/>
            <person name="Spencer D.F."/>
            <person name="Suzuki S."/>
            <person name="Worden A.Z."/>
            <person name="Zauner S."/>
            <person name="Barry K."/>
            <person name="Bell C."/>
            <person name="Bharti A.K."/>
            <person name="Crow J.A."/>
            <person name="Grimwood J."/>
            <person name="Kramer R."/>
            <person name="Lindquist E."/>
            <person name="Lucas S."/>
            <person name="Salamov A."/>
            <person name="McFadden G.I."/>
            <person name="Lane C.E."/>
            <person name="Keeling P.J."/>
            <person name="Gray M.W."/>
            <person name="Grigoriev I.V."/>
            <person name="Archibald J.M."/>
        </authorList>
    </citation>
    <scope>NUCLEOTIDE SEQUENCE</scope>
    <source>
        <strain evidence="4">CCMP2712</strain>
    </source>
</reference>
<keyword evidence="4" id="KW-1185">Reference proteome</keyword>
<protein>
    <submittedName>
        <fullName evidence="2 3">Uncharacterized protein</fullName>
    </submittedName>
</protein>
<reference evidence="3" key="3">
    <citation type="submission" date="2016-03" db="UniProtKB">
        <authorList>
            <consortium name="EnsemblProtists"/>
        </authorList>
    </citation>
    <scope>IDENTIFICATION</scope>
</reference>
<organism evidence="2">
    <name type="scientific">Guillardia theta (strain CCMP2712)</name>
    <name type="common">Cryptophyte</name>
    <dbReference type="NCBI Taxonomy" id="905079"/>
    <lineage>
        <taxon>Eukaryota</taxon>
        <taxon>Cryptophyceae</taxon>
        <taxon>Pyrenomonadales</taxon>
        <taxon>Geminigeraceae</taxon>
        <taxon>Guillardia</taxon>
    </lineage>
</organism>
<gene>
    <name evidence="2" type="ORF">GUITHDRAFT_121157</name>
</gene>
<evidence type="ECO:0000256" key="1">
    <source>
        <dbReference type="SAM" id="MobiDB-lite"/>
    </source>
</evidence>
<evidence type="ECO:0000313" key="3">
    <source>
        <dbReference type="EnsemblProtists" id="EKX32679"/>
    </source>
</evidence>
<dbReference type="Proteomes" id="UP000011087">
    <property type="component" value="Unassembled WGS sequence"/>
</dbReference>
<name>L1I9V2_GUITC</name>
<proteinExistence type="predicted"/>
<dbReference type="KEGG" id="gtt:GUITHDRAFT_121157"/>
<feature type="region of interest" description="Disordered" evidence="1">
    <location>
        <begin position="45"/>
        <end position="67"/>
    </location>
</feature>
<dbReference type="EMBL" id="JH993177">
    <property type="protein sequence ID" value="EKX32679.1"/>
    <property type="molecule type" value="Genomic_DNA"/>
</dbReference>
<evidence type="ECO:0000313" key="2">
    <source>
        <dbReference type="EMBL" id="EKX32679.1"/>
    </source>
</evidence>
<dbReference type="AlphaFoldDB" id="L1I9V2"/>
<dbReference type="PaxDb" id="55529-EKX32679"/>
<sequence length="91" mass="10282">MASYTQQDVDDSEETSSSTRSSSKFLASKGIPLHDGVNVVMSGRKRDEAVKESVKDSHAQKSHDRIDNLDAAMWRKRSEGRTRRETLAQRM</sequence>